<evidence type="ECO:0000313" key="2">
    <source>
        <dbReference type="EMBL" id="ABA93935.1"/>
    </source>
</evidence>
<feature type="region of interest" description="Disordered" evidence="1">
    <location>
        <begin position="379"/>
        <end position="439"/>
    </location>
</feature>
<gene>
    <name evidence="2" type="ordered locus">LOC_Os11g31670</name>
</gene>
<feature type="compositionally biased region" description="Basic and acidic residues" evidence="1">
    <location>
        <begin position="58"/>
        <end position="70"/>
    </location>
</feature>
<feature type="compositionally biased region" description="Acidic residues" evidence="1">
    <location>
        <begin position="387"/>
        <end position="414"/>
    </location>
</feature>
<reference evidence="2" key="3">
    <citation type="submission" date="2006-01" db="EMBL/GenBank/DDBJ databases">
        <authorList>
            <person name="Buell R."/>
        </authorList>
    </citation>
    <scope>NUCLEOTIDE SEQUENCE</scope>
</reference>
<evidence type="ECO:0000256" key="1">
    <source>
        <dbReference type="SAM" id="MobiDB-lite"/>
    </source>
</evidence>
<protein>
    <submittedName>
        <fullName evidence="2">Uncharacterized protein</fullName>
    </submittedName>
</protein>
<feature type="compositionally biased region" description="Low complexity" evidence="1">
    <location>
        <begin position="41"/>
        <end position="50"/>
    </location>
</feature>
<reference evidence="2" key="2">
    <citation type="submission" date="2005-04" db="EMBL/GenBank/DDBJ databases">
        <authorList>
            <person name="Buell C.R."/>
            <person name="Wing R.A."/>
            <person name="McCombie W.A."/>
            <person name="Ouyang S."/>
        </authorList>
    </citation>
    <scope>NUCLEOTIDE SEQUENCE</scope>
</reference>
<reference evidence="2" key="1">
    <citation type="journal article" date="2005" name="BMC Biol.">
        <title>The sequence of rice chromosomes 11 and 12, rich in disease resistance genes and recent gene duplications.</title>
        <authorList>
            <consortium name="The rice chromosomes 11 and 12 sequencing consortia"/>
        </authorList>
    </citation>
    <scope>NUCLEOTIDE SEQUENCE [LARGE SCALE GENOMIC DNA]</scope>
</reference>
<feature type="region of interest" description="Disordered" evidence="1">
    <location>
        <begin position="1"/>
        <end position="70"/>
    </location>
</feature>
<dbReference type="EMBL" id="DP000010">
    <property type="protein sequence ID" value="ABA93935.1"/>
    <property type="molecule type" value="Genomic_DNA"/>
</dbReference>
<organism evidence="2">
    <name type="scientific">Oryza sativa subsp. japonica</name>
    <name type="common">Rice</name>
    <dbReference type="NCBI Taxonomy" id="39947"/>
    <lineage>
        <taxon>Eukaryota</taxon>
        <taxon>Viridiplantae</taxon>
        <taxon>Streptophyta</taxon>
        <taxon>Embryophyta</taxon>
        <taxon>Tracheophyta</taxon>
        <taxon>Spermatophyta</taxon>
        <taxon>Magnoliopsida</taxon>
        <taxon>Liliopsida</taxon>
        <taxon>Poales</taxon>
        <taxon>Poaceae</taxon>
        <taxon>BOP clade</taxon>
        <taxon>Oryzoideae</taxon>
        <taxon>Oryzeae</taxon>
        <taxon>Oryzinae</taxon>
        <taxon>Oryza</taxon>
        <taxon>Oryza sativa</taxon>
    </lineage>
</organism>
<accession>Q2R3K0</accession>
<dbReference type="AlphaFoldDB" id="Q2R3K0"/>
<proteinExistence type="predicted"/>
<sequence length="439" mass="49945">MTREKRQKASQDVSCDESPPIRFPRGHLDKEKVVEGGSGSGTRTSPRFTRQSSNRPVQIRDGDSGSRENPVRLYKTLGFDTTPMHHIGRPKSNYLHQLAKCRRDRLIDPETQPEESQDPRFRTFTQLDWYNSVIMARENPVVEMKWIDWAYMRKKNNEVFNQVMQVCHNKNLGDILALEYGWNEEVIAQFYATAFFGTTRKGTPYVKWLTEGVRHKISMAQFTEMLGLDDEDLNRPNIHSEAPLPMIKTKFMYAKDAPRTCMESTHGLHPNYKVLYSIFRWSLLPKVGDVTALLSKHAHLLSRMRYNQPPFSVMKLIWYEIANTILEPKRGCIYAPFIMKMIETVTGVFYIKDGRHSPFRPRAPPSSSPVAYEAARNIVGEGPSTYSDDDVDDDDEGDTEAAAEDAPTDVDEGDTAAQSDESHLAGDTEIVPSNGDGDE</sequence>
<name>Q2R3K0_ORYSJ</name>